<organism evidence="1 2">
    <name type="scientific">Araneus ventricosus</name>
    <name type="common">Orbweaver spider</name>
    <name type="synonym">Epeira ventricosa</name>
    <dbReference type="NCBI Taxonomy" id="182803"/>
    <lineage>
        <taxon>Eukaryota</taxon>
        <taxon>Metazoa</taxon>
        <taxon>Ecdysozoa</taxon>
        <taxon>Arthropoda</taxon>
        <taxon>Chelicerata</taxon>
        <taxon>Arachnida</taxon>
        <taxon>Araneae</taxon>
        <taxon>Araneomorphae</taxon>
        <taxon>Entelegynae</taxon>
        <taxon>Araneoidea</taxon>
        <taxon>Araneidae</taxon>
        <taxon>Araneus</taxon>
    </lineage>
</organism>
<reference evidence="1 2" key="1">
    <citation type="journal article" date="2019" name="Sci. Rep.">
        <title>Orb-weaving spider Araneus ventricosus genome elucidates the spidroin gene catalogue.</title>
        <authorList>
            <person name="Kono N."/>
            <person name="Nakamura H."/>
            <person name="Ohtoshi R."/>
            <person name="Moran D.A.P."/>
            <person name="Shinohara A."/>
            <person name="Yoshida Y."/>
            <person name="Fujiwara M."/>
            <person name="Mori M."/>
            <person name="Tomita M."/>
            <person name="Arakawa K."/>
        </authorList>
    </citation>
    <scope>NUCLEOTIDE SEQUENCE [LARGE SCALE GENOMIC DNA]</scope>
</reference>
<comment type="caution">
    <text evidence="1">The sequence shown here is derived from an EMBL/GenBank/DDBJ whole genome shotgun (WGS) entry which is preliminary data.</text>
</comment>
<evidence type="ECO:0000313" key="2">
    <source>
        <dbReference type="Proteomes" id="UP000499080"/>
    </source>
</evidence>
<dbReference type="EMBL" id="BGPR01000055">
    <property type="protein sequence ID" value="GBL87757.1"/>
    <property type="molecule type" value="Genomic_DNA"/>
</dbReference>
<gene>
    <name evidence="1" type="ORF">AVEN_81361_1</name>
</gene>
<proteinExistence type="predicted"/>
<sequence>MWRPLMPSSRRLCHLARARCVRSCSALLLGRATVNTAASVDVVASLASSSDFSFPMCPTWALIQHNPDVMSVVQRILNRSGYWAIGFLV</sequence>
<name>A0A4Y2B7J4_ARAVE</name>
<accession>A0A4Y2B7J4</accession>
<dbReference type="Proteomes" id="UP000499080">
    <property type="component" value="Unassembled WGS sequence"/>
</dbReference>
<protein>
    <submittedName>
        <fullName evidence="1">Uncharacterized protein</fullName>
    </submittedName>
</protein>
<keyword evidence="2" id="KW-1185">Reference proteome</keyword>
<dbReference type="AlphaFoldDB" id="A0A4Y2B7J4"/>
<evidence type="ECO:0000313" key="1">
    <source>
        <dbReference type="EMBL" id="GBL87757.1"/>
    </source>
</evidence>